<feature type="binding site" evidence="12">
    <location>
        <position position="245"/>
    </location>
    <ligand>
        <name>Mg(2+)</name>
        <dbReference type="ChEBI" id="CHEBI:18420"/>
    </ligand>
</feature>
<evidence type="ECO:0000256" key="10">
    <source>
        <dbReference type="PIRSR" id="PIRSR605959-1"/>
    </source>
</evidence>
<feature type="binding site" evidence="11">
    <location>
        <position position="150"/>
    </location>
    <ligand>
        <name>substrate</name>
    </ligand>
</feature>
<comment type="cofactor">
    <cofactor evidence="13">
        <name>Mg(2+)</name>
        <dbReference type="ChEBI" id="CHEBI:18420"/>
    </cofactor>
    <cofactor evidence="13">
        <name>Ca(2+)</name>
        <dbReference type="ChEBI" id="CHEBI:29108"/>
    </cofactor>
</comment>
<feature type="binding site" evidence="12">
    <location>
        <position position="134"/>
    </location>
    <ligand>
        <name>Ca(2+)</name>
        <dbReference type="ChEBI" id="CHEBI:29108"/>
    </ligand>
</feature>
<comment type="pathway">
    <text evidence="1 13">Amino-acid degradation; L-phenylalanine degradation; acetoacetate and fumarate from L-phenylalanine: step 6/6.</text>
</comment>
<dbReference type="InterPro" id="IPR036663">
    <property type="entry name" value="Fumarylacetoacetase_C_sf"/>
</dbReference>
<evidence type="ECO:0000256" key="1">
    <source>
        <dbReference type="ARBA" id="ARBA00004782"/>
    </source>
</evidence>
<gene>
    <name evidence="16" type="ORF">DNG_08087</name>
</gene>
<evidence type="ECO:0000256" key="9">
    <source>
        <dbReference type="ARBA" id="ARBA00023232"/>
    </source>
</evidence>
<feature type="binding site" evidence="12">
    <location>
        <position position="221"/>
    </location>
    <ligand>
        <name>Ca(2+)</name>
        <dbReference type="ChEBI" id="CHEBI:29108"/>
    </ligand>
</feature>
<dbReference type="Pfam" id="PF01557">
    <property type="entry name" value="FAA_hydrolase"/>
    <property type="match status" value="1"/>
</dbReference>
<dbReference type="GO" id="GO:1902000">
    <property type="term" value="P:homogentisate catabolic process"/>
    <property type="evidence" value="ECO:0007669"/>
    <property type="project" value="TreeGrafter"/>
</dbReference>
<evidence type="ECO:0000256" key="13">
    <source>
        <dbReference type="RuleBase" id="RU366008"/>
    </source>
</evidence>
<evidence type="ECO:0000259" key="15">
    <source>
        <dbReference type="Pfam" id="PF09298"/>
    </source>
</evidence>
<evidence type="ECO:0000256" key="8">
    <source>
        <dbReference type="ARBA" id="ARBA00022878"/>
    </source>
</evidence>
<organism evidence="16 17">
    <name type="scientific">Cephalotrichum gorgonifer</name>
    <dbReference type="NCBI Taxonomy" id="2041049"/>
    <lineage>
        <taxon>Eukaryota</taxon>
        <taxon>Fungi</taxon>
        <taxon>Dikarya</taxon>
        <taxon>Ascomycota</taxon>
        <taxon>Pezizomycotina</taxon>
        <taxon>Sordariomycetes</taxon>
        <taxon>Hypocreomycetidae</taxon>
        <taxon>Microascales</taxon>
        <taxon>Microascaceae</taxon>
        <taxon>Cephalotrichum</taxon>
    </lineage>
</organism>
<evidence type="ECO:0000313" key="16">
    <source>
        <dbReference type="EMBL" id="SPO05400.1"/>
    </source>
</evidence>
<feature type="binding site" evidence="12">
    <location>
        <position position="189"/>
    </location>
    <ligand>
        <name>Ca(2+)</name>
        <dbReference type="ChEBI" id="CHEBI:29108"/>
    </ligand>
</feature>
<dbReference type="InterPro" id="IPR005959">
    <property type="entry name" value="Fumarylacetoacetase"/>
</dbReference>
<dbReference type="Gene3D" id="3.90.850.10">
    <property type="entry name" value="Fumarylacetoacetase-like, C-terminal domain"/>
    <property type="match status" value="1"/>
</dbReference>
<keyword evidence="6 12" id="KW-0106">Calcium</keyword>
<feature type="binding site" evidence="12">
    <location>
        <position position="221"/>
    </location>
    <ligand>
        <name>Mg(2+)</name>
        <dbReference type="ChEBI" id="CHEBI:18420"/>
    </ligand>
</feature>
<protein>
    <recommendedName>
        <fullName evidence="3 13">Fumarylacetoacetase</fullName>
        <ecNumber evidence="3 13">3.7.1.2</ecNumber>
    </recommendedName>
    <alternativeName>
        <fullName evidence="13">Fumarylacetoacetate hydrolase</fullName>
    </alternativeName>
</protein>
<proteinExistence type="inferred from homology"/>
<comment type="caution">
    <text evidence="16">The sequence shown here is derived from an EMBL/GenBank/DDBJ whole genome shotgun (WGS) entry which is preliminary data.</text>
</comment>
<dbReference type="GO" id="GO:0046872">
    <property type="term" value="F:metal ion binding"/>
    <property type="evidence" value="ECO:0007669"/>
    <property type="project" value="UniProtKB-UniRule"/>
</dbReference>
<feature type="binding site" evidence="12">
    <location>
        <position position="241"/>
    </location>
    <ligand>
        <name>Mg(2+)</name>
        <dbReference type="ChEBI" id="CHEBI:18420"/>
    </ligand>
</feature>
<comment type="similarity">
    <text evidence="2 13">Belongs to the FAH family.</text>
</comment>
<dbReference type="GO" id="GO:0004334">
    <property type="term" value="F:fumarylacetoacetase activity"/>
    <property type="evidence" value="ECO:0007669"/>
    <property type="project" value="UniProtKB-UniRule"/>
</dbReference>
<dbReference type="InterPro" id="IPR011234">
    <property type="entry name" value="Fumarylacetoacetase-like_C"/>
</dbReference>
<dbReference type="SUPFAM" id="SSF63433">
    <property type="entry name" value="Fumarylacetoacetate hydrolase, FAH, N-terminal domain"/>
    <property type="match status" value="1"/>
</dbReference>
<dbReference type="AlphaFoldDB" id="A0AAE8SY10"/>
<dbReference type="Pfam" id="PF09298">
    <property type="entry name" value="FAA_hydrolase_N"/>
    <property type="match status" value="1"/>
</dbReference>
<keyword evidence="9 13" id="KW-0585">Phenylalanine catabolism</keyword>
<dbReference type="InterPro" id="IPR036462">
    <property type="entry name" value="Fumarylacetoacetase_N_sf"/>
</dbReference>
<sequence>MARSWLSISPGSPFSLANIPFGIISTQANPLHRPAIAIGDLALDLDKFASNGGFSELPSISQHLAVFSEPTLNDFAALGRNIHHDVRTYIQQILQEDGKYPAVLKDNPQLRDQALLPLPSVQNHLPLKVGDYTDFYVGLNHAYNVGVLFRGPDNALQPNYKHLPIIENPTATPKVPILRPSRKLDIELELAAFVCKPNELGDPIRIDRADEHIFGFVLMNDWSARDVQYWEYVPLGPFTSKNFGTTISPWVVLTDALEPFRTRSRVEDSQHRDGVLPYLREKRADTAYDIRFQVAIQPAGLGADGREIFCTGNARDLLFSFPQLVTHHTVTGCNLNTGDLLASGTISGVKLGTFGSFLEATKNGKEPLALKNGETRTFLQDGDGIIITGAAGNEGHYVGFGECAGVILPVVTYE</sequence>
<evidence type="ECO:0000256" key="3">
    <source>
        <dbReference type="ARBA" id="ARBA00012094"/>
    </source>
</evidence>
<evidence type="ECO:0000256" key="7">
    <source>
        <dbReference type="ARBA" id="ARBA00022842"/>
    </source>
</evidence>
<feature type="binding site" evidence="11">
    <location>
        <position position="345"/>
    </location>
    <ligand>
        <name>substrate</name>
    </ligand>
</feature>
<keyword evidence="8 13" id="KW-0828">Tyrosine catabolism</keyword>
<evidence type="ECO:0000256" key="11">
    <source>
        <dbReference type="PIRSR" id="PIRSR605959-2"/>
    </source>
</evidence>
<evidence type="ECO:0000256" key="2">
    <source>
        <dbReference type="ARBA" id="ARBA00010211"/>
    </source>
</evidence>
<keyword evidence="7 12" id="KW-0460">Magnesium</keyword>
<evidence type="ECO:0000313" key="17">
    <source>
        <dbReference type="Proteomes" id="UP001187682"/>
    </source>
</evidence>
<accession>A0AAE8SY10</accession>
<keyword evidence="5 13" id="KW-0378">Hydrolase</keyword>
<feature type="active site" description="Proton acceptor" evidence="10">
    <location>
        <position position="141"/>
    </location>
</feature>
<evidence type="ECO:0000259" key="14">
    <source>
        <dbReference type="Pfam" id="PF01557"/>
    </source>
</evidence>
<dbReference type="SUPFAM" id="SSF56529">
    <property type="entry name" value="FAH"/>
    <property type="match status" value="1"/>
</dbReference>
<evidence type="ECO:0000256" key="12">
    <source>
        <dbReference type="PIRSR" id="PIRSR605959-3"/>
    </source>
</evidence>
<keyword evidence="4 12" id="KW-0479">Metal-binding</keyword>
<keyword evidence="17" id="KW-1185">Reference proteome</keyword>
<feature type="domain" description="Fumarylacetoacetase-like C-terminal" evidence="14">
    <location>
        <begin position="171"/>
        <end position="388"/>
    </location>
</feature>
<evidence type="ECO:0000256" key="4">
    <source>
        <dbReference type="ARBA" id="ARBA00022723"/>
    </source>
</evidence>
<dbReference type="EC" id="3.7.1.2" evidence="3 13"/>
<dbReference type="InterPro" id="IPR015377">
    <property type="entry name" value="Fumarylacetoacetase_N"/>
</dbReference>
<dbReference type="GO" id="GO:0006559">
    <property type="term" value="P:L-phenylalanine catabolic process"/>
    <property type="evidence" value="ECO:0007669"/>
    <property type="project" value="UniProtKB-UniRule"/>
</dbReference>
<feature type="binding site" evidence="12">
    <location>
        <position position="187"/>
    </location>
    <ligand>
        <name>Ca(2+)</name>
        <dbReference type="ChEBI" id="CHEBI:29108"/>
    </ligand>
</feature>
<dbReference type="PANTHER" id="PTHR43069">
    <property type="entry name" value="FUMARYLACETOACETASE"/>
    <property type="match status" value="1"/>
</dbReference>
<evidence type="ECO:0000256" key="6">
    <source>
        <dbReference type="ARBA" id="ARBA00022837"/>
    </source>
</evidence>
<reference evidence="16" key="1">
    <citation type="submission" date="2018-03" db="EMBL/GenBank/DDBJ databases">
        <authorList>
            <person name="Guldener U."/>
        </authorList>
    </citation>
    <scope>NUCLEOTIDE SEQUENCE</scope>
</reference>
<dbReference type="Proteomes" id="UP001187682">
    <property type="component" value="Unassembled WGS sequence"/>
</dbReference>
<dbReference type="EMBL" id="ONZQ02000012">
    <property type="protein sequence ID" value="SPO05400.1"/>
    <property type="molecule type" value="Genomic_DNA"/>
</dbReference>
<comment type="catalytic activity">
    <reaction evidence="13">
        <text>4-fumarylacetoacetate + H2O = acetoacetate + fumarate + H(+)</text>
        <dbReference type="Rhea" id="RHEA:10244"/>
        <dbReference type="ChEBI" id="CHEBI:13705"/>
        <dbReference type="ChEBI" id="CHEBI:15377"/>
        <dbReference type="ChEBI" id="CHEBI:15378"/>
        <dbReference type="ChEBI" id="CHEBI:18034"/>
        <dbReference type="ChEBI" id="CHEBI:29806"/>
        <dbReference type="EC" id="3.7.1.2"/>
    </reaction>
</comment>
<feature type="binding site" evidence="11">
    <location>
        <position position="228"/>
    </location>
    <ligand>
        <name>substrate</name>
    </ligand>
</feature>
<dbReference type="FunFam" id="2.30.30.230:FF:000001">
    <property type="entry name" value="Fumarylacetoacetase"/>
    <property type="match status" value="1"/>
</dbReference>
<dbReference type="Gene3D" id="2.30.30.230">
    <property type="entry name" value="Fumarylacetoacetase, N-terminal domain"/>
    <property type="match status" value="1"/>
</dbReference>
<dbReference type="PANTHER" id="PTHR43069:SF2">
    <property type="entry name" value="FUMARYLACETOACETASE"/>
    <property type="match status" value="1"/>
</dbReference>
<evidence type="ECO:0000256" key="5">
    <source>
        <dbReference type="ARBA" id="ARBA00022801"/>
    </source>
</evidence>
<name>A0AAE8SY10_9PEZI</name>
<feature type="domain" description="Fumarylacetoacetase N-terminal" evidence="15">
    <location>
        <begin position="17"/>
        <end position="126"/>
    </location>
</feature>
<feature type="binding site" evidence="11">
    <location>
        <position position="232"/>
    </location>
    <ligand>
        <name>substrate</name>
    </ligand>
</feature>
<feature type="binding site" evidence="11">
    <location>
        <position position="136"/>
    </location>
    <ligand>
        <name>substrate</name>
    </ligand>
</feature>
<dbReference type="GO" id="GO:0006572">
    <property type="term" value="P:L-tyrosine catabolic process"/>
    <property type="evidence" value="ECO:0007669"/>
    <property type="project" value="UniProtKB-UniRule"/>
</dbReference>